<evidence type="ECO:0000256" key="2">
    <source>
        <dbReference type="ARBA" id="ARBA00022475"/>
    </source>
</evidence>
<dbReference type="Gene3D" id="3.60.15.10">
    <property type="entry name" value="Ribonuclease Z/Hydroxyacylglutathione hydrolase-like"/>
    <property type="match status" value="1"/>
</dbReference>
<dbReference type="AlphaFoldDB" id="A0A841K953"/>
<keyword evidence="5 6" id="KW-0472">Membrane</keyword>
<evidence type="ECO:0000259" key="7">
    <source>
        <dbReference type="SMART" id="SM00849"/>
    </source>
</evidence>
<accession>A0A841K953</accession>
<dbReference type="OrthoDB" id="9761531at2"/>
<dbReference type="PANTHER" id="PTHR30619">
    <property type="entry name" value="DNA INTERNALIZATION/COMPETENCE PROTEIN COMEC/REC2"/>
    <property type="match status" value="1"/>
</dbReference>
<feature type="transmembrane region" description="Helical" evidence="6">
    <location>
        <begin position="553"/>
        <end position="577"/>
    </location>
</feature>
<comment type="subcellular location">
    <subcellularLocation>
        <location evidence="1">Cell membrane</location>
        <topology evidence="1">Multi-pass membrane protein</topology>
    </subcellularLocation>
</comment>
<organism evidence="8 9">
    <name type="scientific">Silvibacterium bohemicum</name>
    <dbReference type="NCBI Taxonomy" id="1577686"/>
    <lineage>
        <taxon>Bacteria</taxon>
        <taxon>Pseudomonadati</taxon>
        <taxon>Acidobacteriota</taxon>
        <taxon>Terriglobia</taxon>
        <taxon>Terriglobales</taxon>
        <taxon>Acidobacteriaceae</taxon>
        <taxon>Silvibacterium</taxon>
    </lineage>
</organism>
<sequence length="904" mass="97271">MATSTLVEPASPIAACGPTLSRRAPKSHLPFRVHTAPALLAAICLAFGILAAHFARFMPGLLFAALSSCFVVAALAVRYAPRLAWPTAILLYAILGAFCGSVAPGVDPQTQLAMLADGTPRLVEGEIVRLGPLRTVASASPFSSRIREERSRQIDLRLSSVSGTAVPQLPARIVRIAVYAPLEAAFPELRCGERLRSNLAMHTEERFLDPGVWDTSEYLHTQGIGALASVQVQQLAILAFSRKLDLRCQLHSIEQQASVKLMSFAESPQNKSLPSWFRIGSEDAAMLAAMLTGDRTYLRHTLRVGFERTGSFHLLVVSGLHLAIFSTVIFALARRLHLSHPLASLLTILASSGYALFTGFGHPVQRALGMVTIYLVGRLIWRERSAFNAIGLVALFLLAADPASLFDSGMQMTLLSVIAIAGVAAPVIEKTFGPYLHAVRNLQIIRIDPSLPPRIAQFRVSLRMMAQHLRLLTGVFFAWKVFPWTIKLLLRVAELLVVSVTIEFFMMLPMAVYFHRITLLALPVNLLVVPFLGVLLPCALLTFATVMSVPSIAFIPAAATAMLLHCMTRVVSAFAALHGADLRMPMPGPGTIALWIALCIGAICLVRLRRFGIAAAASALALAASLIVLPHSIQRRANLLEITAIDVGQGDSLLVITPEGKTLLIDAGGLVGASPDSNFNVGEDVVSPVLWSRGIRRLDAVAITHAHADHIGGMPAVLRNFRPHELWIGKNPGVPPYQQILKIANETGTRIETHLAGDEFLFGGASIHVLAPSVNYHPGFAPSNNDSLVLRVANGKTSALLEGDAEAPSEARMVLVGGLHSDLLKIGHHGSITSTTPAFLAAVSPSYSVISVGKRNFYGHPRREVLIKLQSAHVKTFLTDMTGLTSFYLDGGRVTAVPWAATVP</sequence>
<dbReference type="EMBL" id="JACHEK010000012">
    <property type="protein sequence ID" value="MBB6147078.1"/>
    <property type="molecule type" value="Genomic_DNA"/>
</dbReference>
<keyword evidence="4 6" id="KW-1133">Transmembrane helix</keyword>
<feature type="transmembrane region" description="Helical" evidence="6">
    <location>
        <begin position="345"/>
        <end position="364"/>
    </location>
</feature>
<dbReference type="Pfam" id="PF03772">
    <property type="entry name" value="Competence"/>
    <property type="match status" value="1"/>
</dbReference>
<dbReference type="SMART" id="SM00849">
    <property type="entry name" value="Lactamase_B"/>
    <property type="match status" value="1"/>
</dbReference>
<dbReference type="InterPro" id="IPR035681">
    <property type="entry name" value="ComA-like_MBL"/>
</dbReference>
<feature type="transmembrane region" description="Helical" evidence="6">
    <location>
        <begin position="385"/>
        <end position="403"/>
    </location>
</feature>
<comment type="caution">
    <text evidence="8">The sequence shown here is derived from an EMBL/GenBank/DDBJ whole genome shotgun (WGS) entry which is preliminary data.</text>
</comment>
<dbReference type="NCBIfam" id="TIGR00360">
    <property type="entry name" value="ComEC_N-term"/>
    <property type="match status" value="1"/>
</dbReference>
<gene>
    <name evidence="8" type="ORF">HNQ77_005063</name>
</gene>
<protein>
    <submittedName>
        <fullName evidence="8">Competence protein ComEC</fullName>
    </submittedName>
</protein>
<keyword evidence="2" id="KW-1003">Cell membrane</keyword>
<dbReference type="InterPro" id="IPR004477">
    <property type="entry name" value="ComEC_N"/>
</dbReference>
<evidence type="ECO:0000256" key="3">
    <source>
        <dbReference type="ARBA" id="ARBA00022692"/>
    </source>
</evidence>
<name>A0A841K953_9BACT</name>
<reference evidence="8 9" key="1">
    <citation type="submission" date="2020-08" db="EMBL/GenBank/DDBJ databases">
        <title>Genomic Encyclopedia of Type Strains, Phase IV (KMG-IV): sequencing the most valuable type-strain genomes for metagenomic binning, comparative biology and taxonomic classification.</title>
        <authorList>
            <person name="Goeker M."/>
        </authorList>
    </citation>
    <scope>NUCLEOTIDE SEQUENCE [LARGE SCALE GENOMIC DNA]</scope>
    <source>
        <strain evidence="8 9">DSM 103733</strain>
    </source>
</reference>
<keyword evidence="9" id="KW-1185">Reference proteome</keyword>
<dbReference type="RefSeq" id="WP_050059976.1">
    <property type="nucleotide sequence ID" value="NZ_JACHEK010000012.1"/>
</dbReference>
<keyword evidence="3 6" id="KW-0812">Transmembrane</keyword>
<dbReference type="GO" id="GO:0005886">
    <property type="term" value="C:plasma membrane"/>
    <property type="evidence" value="ECO:0007669"/>
    <property type="project" value="UniProtKB-SubCell"/>
</dbReference>
<dbReference type="PANTHER" id="PTHR30619:SF7">
    <property type="entry name" value="BETA-LACTAMASE DOMAIN PROTEIN"/>
    <property type="match status" value="1"/>
</dbReference>
<dbReference type="InterPro" id="IPR001279">
    <property type="entry name" value="Metallo-B-lactamas"/>
</dbReference>
<dbReference type="Pfam" id="PF00753">
    <property type="entry name" value="Lactamase_B"/>
    <property type="match status" value="1"/>
</dbReference>
<dbReference type="InterPro" id="IPR052159">
    <property type="entry name" value="Competence_DNA_uptake"/>
</dbReference>
<feature type="transmembrane region" description="Helical" evidence="6">
    <location>
        <begin position="589"/>
        <end position="608"/>
    </location>
</feature>
<evidence type="ECO:0000256" key="4">
    <source>
        <dbReference type="ARBA" id="ARBA00022989"/>
    </source>
</evidence>
<dbReference type="CDD" id="cd07731">
    <property type="entry name" value="ComA-like_MBL-fold"/>
    <property type="match status" value="1"/>
</dbReference>
<feature type="transmembrane region" description="Helical" evidence="6">
    <location>
        <begin position="35"/>
        <end position="54"/>
    </location>
</feature>
<proteinExistence type="predicted"/>
<feature type="transmembrane region" description="Helical" evidence="6">
    <location>
        <begin position="409"/>
        <end position="428"/>
    </location>
</feature>
<dbReference type="InterPro" id="IPR025405">
    <property type="entry name" value="DUF4131"/>
</dbReference>
<evidence type="ECO:0000313" key="9">
    <source>
        <dbReference type="Proteomes" id="UP000538666"/>
    </source>
</evidence>
<evidence type="ECO:0000256" key="1">
    <source>
        <dbReference type="ARBA" id="ARBA00004651"/>
    </source>
</evidence>
<feature type="transmembrane region" description="Helical" evidence="6">
    <location>
        <begin position="469"/>
        <end position="486"/>
    </location>
</feature>
<dbReference type="Proteomes" id="UP000538666">
    <property type="component" value="Unassembled WGS sequence"/>
</dbReference>
<feature type="transmembrane region" description="Helical" evidence="6">
    <location>
        <begin position="312"/>
        <end position="333"/>
    </location>
</feature>
<feature type="domain" description="Metallo-beta-lactamase" evidence="7">
    <location>
        <begin position="649"/>
        <end position="854"/>
    </location>
</feature>
<evidence type="ECO:0000313" key="8">
    <source>
        <dbReference type="EMBL" id="MBB6147078.1"/>
    </source>
</evidence>
<dbReference type="Pfam" id="PF13567">
    <property type="entry name" value="DUF4131"/>
    <property type="match status" value="1"/>
</dbReference>
<evidence type="ECO:0000256" key="5">
    <source>
        <dbReference type="ARBA" id="ARBA00023136"/>
    </source>
</evidence>
<evidence type="ECO:0000256" key="6">
    <source>
        <dbReference type="SAM" id="Phobius"/>
    </source>
</evidence>
<dbReference type="InterPro" id="IPR036866">
    <property type="entry name" value="RibonucZ/Hydroxyglut_hydro"/>
</dbReference>
<dbReference type="SUPFAM" id="SSF56281">
    <property type="entry name" value="Metallo-hydrolase/oxidoreductase"/>
    <property type="match status" value="1"/>
</dbReference>
<feature type="transmembrane region" description="Helical" evidence="6">
    <location>
        <begin position="61"/>
        <end position="79"/>
    </location>
</feature>
<feature type="transmembrane region" description="Helical" evidence="6">
    <location>
        <begin position="85"/>
        <end position="106"/>
    </location>
</feature>
<feature type="transmembrane region" description="Helical" evidence="6">
    <location>
        <begin position="614"/>
        <end position="633"/>
    </location>
</feature>